<gene>
    <name evidence="1" type="ORF">S7711_11530</name>
</gene>
<proteinExistence type="predicted"/>
<organism evidence="1 2">
    <name type="scientific">Stachybotrys chartarum (strain CBS 109288 / IBT 7711)</name>
    <name type="common">Toxic black mold</name>
    <name type="synonym">Stilbospora chartarum</name>
    <dbReference type="NCBI Taxonomy" id="1280523"/>
    <lineage>
        <taxon>Eukaryota</taxon>
        <taxon>Fungi</taxon>
        <taxon>Dikarya</taxon>
        <taxon>Ascomycota</taxon>
        <taxon>Pezizomycotina</taxon>
        <taxon>Sordariomycetes</taxon>
        <taxon>Hypocreomycetidae</taxon>
        <taxon>Hypocreales</taxon>
        <taxon>Stachybotryaceae</taxon>
        <taxon>Stachybotrys</taxon>
    </lineage>
</organism>
<evidence type="ECO:0000313" key="1">
    <source>
        <dbReference type="EMBL" id="KEY74579.1"/>
    </source>
</evidence>
<reference evidence="1 2" key="1">
    <citation type="journal article" date="2014" name="BMC Genomics">
        <title>Comparative genome sequencing reveals chemotype-specific gene clusters in the toxigenic black mold Stachybotrys.</title>
        <authorList>
            <person name="Semeiks J."/>
            <person name="Borek D."/>
            <person name="Otwinowski Z."/>
            <person name="Grishin N.V."/>
        </authorList>
    </citation>
    <scope>NUCLEOTIDE SEQUENCE [LARGE SCALE GENOMIC DNA]</scope>
    <source>
        <strain evidence="2">CBS 109288 / IBT 7711</strain>
    </source>
</reference>
<evidence type="ECO:0000313" key="2">
    <source>
        <dbReference type="Proteomes" id="UP000028045"/>
    </source>
</evidence>
<sequence>MPNSQSPIIARTMTISLDPLFLLQTIGCG</sequence>
<protein>
    <submittedName>
        <fullName evidence="1">Uncharacterized protein</fullName>
    </submittedName>
</protein>
<dbReference type="EMBL" id="KL647504">
    <property type="protein sequence ID" value="KEY74579.1"/>
    <property type="molecule type" value="Genomic_DNA"/>
</dbReference>
<name>A0A084BAK0_STACB</name>
<dbReference type="AlphaFoldDB" id="A0A084BAK0"/>
<keyword evidence="2" id="KW-1185">Reference proteome</keyword>
<dbReference type="Proteomes" id="UP000028045">
    <property type="component" value="Unassembled WGS sequence"/>
</dbReference>
<accession>A0A084BAK0</accession>
<dbReference type="HOGENOM" id="CLU_3410794_0_0_1"/>